<dbReference type="SUPFAM" id="SSF56300">
    <property type="entry name" value="Metallo-dependent phosphatases"/>
    <property type="match status" value="1"/>
</dbReference>
<reference evidence="1 2" key="1">
    <citation type="submission" date="2017-12" db="EMBL/GenBank/DDBJ databases">
        <title>Genomes of bacteria within cyanobacterial aggregates.</title>
        <authorList>
            <person name="Cai H."/>
        </authorList>
    </citation>
    <scope>NUCLEOTIDE SEQUENCE [LARGE SCALE GENOMIC DNA]</scope>
    <source>
        <strain evidence="1 2">TH16</strain>
    </source>
</reference>
<dbReference type="InterPro" id="IPR005235">
    <property type="entry name" value="YmdB-like"/>
</dbReference>
<dbReference type="KEGG" id="ncb:C0V82_02575"/>
<dbReference type="PANTHER" id="PTHR36303:SF1">
    <property type="entry name" value="2',3'-CYCLIC-NUCLEOTIDE 2'-PHOSPHODIESTERASE"/>
    <property type="match status" value="1"/>
</dbReference>
<keyword evidence="2" id="KW-1185">Reference proteome</keyword>
<dbReference type="InterPro" id="IPR029052">
    <property type="entry name" value="Metallo-depent_PP-like"/>
</dbReference>
<accession>A0A2K9N9M3</accession>
<dbReference type="PIRSF" id="PIRSF004789">
    <property type="entry name" value="DR1281"/>
    <property type="match status" value="1"/>
</dbReference>
<dbReference type="AlphaFoldDB" id="A0A2K9N9M3"/>
<dbReference type="EMBL" id="CP025611">
    <property type="protein sequence ID" value="AUN29256.1"/>
    <property type="molecule type" value="Genomic_DNA"/>
</dbReference>
<organism evidence="1 2">
    <name type="scientific">Niveispirillum cyanobacteriorum</name>
    <dbReference type="NCBI Taxonomy" id="1612173"/>
    <lineage>
        <taxon>Bacteria</taxon>
        <taxon>Pseudomonadati</taxon>
        <taxon>Pseudomonadota</taxon>
        <taxon>Alphaproteobacteria</taxon>
        <taxon>Rhodospirillales</taxon>
        <taxon>Azospirillaceae</taxon>
        <taxon>Niveispirillum</taxon>
    </lineage>
</organism>
<dbReference type="Pfam" id="PF13277">
    <property type="entry name" value="YmdB"/>
    <property type="match status" value="1"/>
</dbReference>
<dbReference type="PANTHER" id="PTHR36303">
    <property type="entry name" value="2',3'-CYCLIC-NUCLEOTIDE 2'-PHOSPHODIESTERASE"/>
    <property type="match status" value="1"/>
</dbReference>
<dbReference type="Proteomes" id="UP000234752">
    <property type="component" value="Chromosome eg_1"/>
</dbReference>
<dbReference type="OrthoDB" id="9801109at2"/>
<dbReference type="RefSeq" id="WP_102110997.1">
    <property type="nucleotide sequence ID" value="NZ_BMGN01000004.1"/>
</dbReference>
<evidence type="ECO:0000313" key="2">
    <source>
        <dbReference type="Proteomes" id="UP000234752"/>
    </source>
</evidence>
<proteinExistence type="predicted"/>
<evidence type="ECO:0000313" key="1">
    <source>
        <dbReference type="EMBL" id="AUN29256.1"/>
    </source>
</evidence>
<dbReference type="Gene3D" id="3.60.21.10">
    <property type="match status" value="1"/>
</dbReference>
<gene>
    <name evidence="1" type="ORF">C0V82_02575</name>
</gene>
<name>A0A2K9N9M3_9PROT</name>
<protein>
    <submittedName>
        <fullName evidence="1">Metallophosphoesterase</fullName>
    </submittedName>
</protein>
<dbReference type="GO" id="GO:0004113">
    <property type="term" value="F:2',3'-cyclic-nucleotide 3'-phosphodiesterase activity"/>
    <property type="evidence" value="ECO:0007669"/>
    <property type="project" value="TreeGrafter"/>
</dbReference>
<sequence>MRLLFLGDIVGRSGREGVLRHLPDLKARLKPDFIVVNGENAAGGFGITEKIAQELFDAGVDCVTLGNHAWDQKELLGQIGRLPQLVRPINYPDGTPGRGFTILPAKNGRHKVMVINAMGRVFMDPLDDPFPPVEKVLNIHRLGGARMGPAGVDAIIMDMHAEASSEKMIMGHVLDGRVSLVVGTHCHVPTADLQILNGGTAYQTDAGMCGDYDTVIGMKKDAAIHKMLRKTPGERYSPGENDATVSVCGVFVETDDRTGLARRAEPVRIGGRLGQSLPAAV</sequence>